<feature type="transmembrane region" description="Helical" evidence="1">
    <location>
        <begin position="283"/>
        <end position="301"/>
    </location>
</feature>
<keyword evidence="1" id="KW-0812">Transmembrane</keyword>
<dbReference type="EMBL" id="MFQR01000001">
    <property type="protein sequence ID" value="OGH84763.1"/>
    <property type="molecule type" value="Genomic_DNA"/>
</dbReference>
<gene>
    <name evidence="2" type="ORF">A2261_02175</name>
</gene>
<dbReference type="AlphaFoldDB" id="A0A1F6NLZ1"/>
<feature type="transmembrane region" description="Helical" evidence="1">
    <location>
        <begin position="107"/>
        <end position="127"/>
    </location>
</feature>
<name>A0A1F6NLZ1_9BACT</name>
<evidence type="ECO:0000313" key="2">
    <source>
        <dbReference type="EMBL" id="OGH84763.1"/>
    </source>
</evidence>
<dbReference type="Proteomes" id="UP000177803">
    <property type="component" value="Unassembled WGS sequence"/>
</dbReference>
<organism evidence="2 3">
    <name type="scientific">Candidatus Magasanikbacteria bacterium RIFOXYA2_FULL_44_8</name>
    <dbReference type="NCBI Taxonomy" id="1798696"/>
    <lineage>
        <taxon>Bacteria</taxon>
        <taxon>Candidatus Magasanikiibacteriota</taxon>
    </lineage>
</organism>
<evidence type="ECO:0000256" key="1">
    <source>
        <dbReference type="SAM" id="Phobius"/>
    </source>
</evidence>
<proteinExistence type="predicted"/>
<feature type="transmembrane region" description="Helical" evidence="1">
    <location>
        <begin position="6"/>
        <end position="25"/>
    </location>
</feature>
<evidence type="ECO:0000313" key="3">
    <source>
        <dbReference type="Proteomes" id="UP000177803"/>
    </source>
</evidence>
<accession>A0A1F6NLZ1</accession>
<feature type="transmembrane region" description="Helical" evidence="1">
    <location>
        <begin position="184"/>
        <end position="205"/>
    </location>
</feature>
<feature type="transmembrane region" description="Helical" evidence="1">
    <location>
        <begin position="133"/>
        <end position="153"/>
    </location>
</feature>
<reference evidence="2 3" key="1">
    <citation type="journal article" date="2016" name="Nat. Commun.">
        <title>Thousands of microbial genomes shed light on interconnected biogeochemical processes in an aquifer system.</title>
        <authorList>
            <person name="Anantharaman K."/>
            <person name="Brown C.T."/>
            <person name="Hug L.A."/>
            <person name="Sharon I."/>
            <person name="Castelle C.J."/>
            <person name="Probst A.J."/>
            <person name="Thomas B.C."/>
            <person name="Singh A."/>
            <person name="Wilkins M.J."/>
            <person name="Karaoz U."/>
            <person name="Brodie E.L."/>
            <person name="Williams K.H."/>
            <person name="Hubbard S.S."/>
            <person name="Banfield J.F."/>
        </authorList>
    </citation>
    <scope>NUCLEOTIDE SEQUENCE [LARGE SCALE GENOMIC DNA]</scope>
</reference>
<sequence>MTKRSLIIALVLGLTLRLIVGYFQYSGDLKNHLVWGSSFLTGPVGFYSLHFPGFNDPNYPPLAIILFAASNLLYSVFLGLVRQLNLAFQSFPSLLLPLFETENMKMLFLKLPGIFADIGIAYVLYLFSKKLKLLSLIPILFLFNPAFVYVSTVWGQTESVTAFFLTFSLYLAFSKHTFPSLLFFFLSVLTKQTALWFAPLFMLLWWKEFRSVDLFRGFLISAAVFFLFFIPFGLTPPQAISVYIATLSGSSALVTDAAWNLWHFIYGPGVAYSTLLGPLSIRTISILLLFLSLLVILISLLRKYHSTRLLNALFLWSLLVFFLQTRVHERHLYFAPLFLLLTPFPAKNHLLDYILLSIYYYSNLYQSLGLPFIR</sequence>
<protein>
    <recommendedName>
        <fullName evidence="4">Glycosyltransferase RgtA/B/C/D-like domain-containing protein</fullName>
    </recommendedName>
</protein>
<comment type="caution">
    <text evidence="2">The sequence shown here is derived from an EMBL/GenBank/DDBJ whole genome shotgun (WGS) entry which is preliminary data.</text>
</comment>
<feature type="transmembrane region" description="Helical" evidence="1">
    <location>
        <begin position="32"/>
        <end position="50"/>
    </location>
</feature>
<feature type="transmembrane region" description="Helical" evidence="1">
    <location>
        <begin position="217"/>
        <end position="234"/>
    </location>
</feature>
<evidence type="ECO:0008006" key="4">
    <source>
        <dbReference type="Google" id="ProtNLM"/>
    </source>
</evidence>
<feature type="transmembrane region" description="Helical" evidence="1">
    <location>
        <begin position="62"/>
        <end position="81"/>
    </location>
</feature>
<keyword evidence="1" id="KW-1133">Transmembrane helix</keyword>
<feature type="transmembrane region" description="Helical" evidence="1">
    <location>
        <begin position="307"/>
        <end position="325"/>
    </location>
</feature>
<keyword evidence="1" id="KW-0472">Membrane</keyword>